<dbReference type="InterPro" id="IPR017956">
    <property type="entry name" value="AT_hook_DNA-bd_motif"/>
</dbReference>
<organism evidence="2 3">
    <name type="scientific">Podospora didyma</name>
    <dbReference type="NCBI Taxonomy" id="330526"/>
    <lineage>
        <taxon>Eukaryota</taxon>
        <taxon>Fungi</taxon>
        <taxon>Dikarya</taxon>
        <taxon>Ascomycota</taxon>
        <taxon>Pezizomycotina</taxon>
        <taxon>Sordariomycetes</taxon>
        <taxon>Sordariomycetidae</taxon>
        <taxon>Sordariales</taxon>
        <taxon>Podosporaceae</taxon>
        <taxon>Podospora</taxon>
    </lineage>
</organism>
<dbReference type="AlphaFoldDB" id="A0AAE0U1D5"/>
<feature type="region of interest" description="Disordered" evidence="1">
    <location>
        <begin position="1"/>
        <end position="290"/>
    </location>
</feature>
<name>A0AAE0U1D5_9PEZI</name>
<accession>A0AAE0U1D5</accession>
<feature type="compositionally biased region" description="Polar residues" evidence="1">
    <location>
        <begin position="222"/>
        <end position="231"/>
    </location>
</feature>
<dbReference type="EMBL" id="JAULSW010000003">
    <property type="protein sequence ID" value="KAK3387443.1"/>
    <property type="molecule type" value="Genomic_DNA"/>
</dbReference>
<dbReference type="SMART" id="SM00384">
    <property type="entry name" value="AT_hook"/>
    <property type="match status" value="5"/>
</dbReference>
<keyword evidence="3" id="KW-1185">Reference proteome</keyword>
<dbReference type="PRINTS" id="PR00929">
    <property type="entry name" value="ATHOOK"/>
</dbReference>
<reference evidence="2" key="2">
    <citation type="submission" date="2023-06" db="EMBL/GenBank/DDBJ databases">
        <authorList>
            <consortium name="Lawrence Berkeley National Laboratory"/>
            <person name="Haridas S."/>
            <person name="Hensen N."/>
            <person name="Bonometti L."/>
            <person name="Westerberg I."/>
            <person name="Brannstrom I.O."/>
            <person name="Guillou S."/>
            <person name="Cros-Aarteil S."/>
            <person name="Calhoun S."/>
            <person name="Kuo A."/>
            <person name="Mondo S."/>
            <person name="Pangilinan J."/>
            <person name="Riley R."/>
            <person name="LaButti K."/>
            <person name="Andreopoulos B."/>
            <person name="Lipzen A."/>
            <person name="Chen C."/>
            <person name="Yanf M."/>
            <person name="Daum C."/>
            <person name="Ng V."/>
            <person name="Clum A."/>
            <person name="Steindorff A."/>
            <person name="Ohm R."/>
            <person name="Martin F."/>
            <person name="Silar P."/>
            <person name="Natvig D."/>
            <person name="Lalanne C."/>
            <person name="Gautier V."/>
            <person name="Ament-velasquez S.L."/>
            <person name="Kruys A."/>
            <person name="Hutchinson M.I."/>
            <person name="Powell A.J."/>
            <person name="Barry K."/>
            <person name="Miller A.N."/>
            <person name="Grigoriev I.V."/>
            <person name="Debuchy R."/>
            <person name="Gladieux P."/>
            <person name="Thoren M.H."/>
            <person name="Johannesson H."/>
        </authorList>
    </citation>
    <scope>NUCLEOTIDE SEQUENCE</scope>
    <source>
        <strain evidence="2">CBS 232.78</strain>
    </source>
</reference>
<dbReference type="GO" id="GO:0003677">
    <property type="term" value="F:DNA binding"/>
    <property type="evidence" value="ECO:0007669"/>
    <property type="project" value="InterPro"/>
</dbReference>
<proteinExistence type="predicted"/>
<protein>
    <submittedName>
        <fullName evidence="2">Uncharacterized protein</fullName>
    </submittedName>
</protein>
<feature type="compositionally biased region" description="Basic and acidic residues" evidence="1">
    <location>
        <begin position="87"/>
        <end position="103"/>
    </location>
</feature>
<gene>
    <name evidence="2" type="ORF">B0H63DRAFT_448289</name>
</gene>
<evidence type="ECO:0000313" key="2">
    <source>
        <dbReference type="EMBL" id="KAK3387443.1"/>
    </source>
</evidence>
<reference evidence="2" key="1">
    <citation type="journal article" date="2023" name="Mol. Phylogenet. Evol.">
        <title>Genome-scale phylogeny and comparative genomics of the fungal order Sordariales.</title>
        <authorList>
            <person name="Hensen N."/>
            <person name="Bonometti L."/>
            <person name="Westerberg I."/>
            <person name="Brannstrom I.O."/>
            <person name="Guillou S."/>
            <person name="Cros-Aarteil S."/>
            <person name="Calhoun S."/>
            <person name="Haridas S."/>
            <person name="Kuo A."/>
            <person name="Mondo S."/>
            <person name="Pangilinan J."/>
            <person name="Riley R."/>
            <person name="LaButti K."/>
            <person name="Andreopoulos B."/>
            <person name="Lipzen A."/>
            <person name="Chen C."/>
            <person name="Yan M."/>
            <person name="Daum C."/>
            <person name="Ng V."/>
            <person name="Clum A."/>
            <person name="Steindorff A."/>
            <person name="Ohm R.A."/>
            <person name="Martin F."/>
            <person name="Silar P."/>
            <person name="Natvig D.O."/>
            <person name="Lalanne C."/>
            <person name="Gautier V."/>
            <person name="Ament-Velasquez S.L."/>
            <person name="Kruys A."/>
            <person name="Hutchinson M.I."/>
            <person name="Powell A.J."/>
            <person name="Barry K."/>
            <person name="Miller A.N."/>
            <person name="Grigoriev I.V."/>
            <person name="Debuchy R."/>
            <person name="Gladieux P."/>
            <person name="Hiltunen Thoren M."/>
            <person name="Johannesson H."/>
        </authorList>
    </citation>
    <scope>NUCLEOTIDE SEQUENCE</scope>
    <source>
        <strain evidence="2">CBS 232.78</strain>
    </source>
</reference>
<evidence type="ECO:0000313" key="3">
    <source>
        <dbReference type="Proteomes" id="UP001285441"/>
    </source>
</evidence>
<feature type="compositionally biased region" description="Polar residues" evidence="1">
    <location>
        <begin position="408"/>
        <end position="434"/>
    </location>
</feature>
<feature type="compositionally biased region" description="Basic and acidic residues" evidence="1">
    <location>
        <begin position="63"/>
        <end position="76"/>
    </location>
</feature>
<feature type="compositionally biased region" description="Basic residues" evidence="1">
    <location>
        <begin position="29"/>
        <end position="38"/>
    </location>
</feature>
<comment type="caution">
    <text evidence="2">The sequence shown here is derived from an EMBL/GenBank/DDBJ whole genome shotgun (WGS) entry which is preliminary data.</text>
</comment>
<feature type="compositionally biased region" description="Basic residues" evidence="1">
    <location>
        <begin position="120"/>
        <end position="131"/>
    </location>
</feature>
<evidence type="ECO:0000256" key="1">
    <source>
        <dbReference type="SAM" id="MobiDB-lite"/>
    </source>
</evidence>
<sequence length="474" mass="51405">MDFEAVVDVSSKVKLTGADAGEASAKPTLGRRGRPKKAQTKDEAGAIDAEPLEANMIPMLRPKKSETNQRPTKADAEIEAAVNPTAVHRDRPRKSDINHDADSNVKGTASIDIDSNVAKPARKSRGRHRKSDAKIDSDVELGLASTSFDDGLDVPDVSAKPASSSGRPRKSNVKRVAVTGEAEADVDISFDLSSDVVVKPAPKPRGRPRKPDVNNEADDTNADSSFKTTVHSAPGRIRGRPKKDAEPAKSAPADQPSDQPRKSEVDSIDGSMDIDKPINGDESYPTNPDPSVWMDSAVDDVSLSGPSPIIKAPALQDFVGEYQVTCRTLKENWPEEIDQLNLDISVATDGDEMLAASFDFGVIEGTMRLALSEKKLNRFIQRQEHHEQSEFVVSDILDDKENDDDITESSLYSPLTGTGSASATEQDGNEITSNGKRKATDPAPGQQNRKSKIAKALPRIYFTNRGRWHEMTMT</sequence>
<feature type="region of interest" description="Disordered" evidence="1">
    <location>
        <begin position="403"/>
        <end position="452"/>
    </location>
</feature>
<dbReference type="Proteomes" id="UP001285441">
    <property type="component" value="Unassembled WGS sequence"/>
</dbReference>